<reference evidence="2" key="1">
    <citation type="submission" date="2022-10" db="EMBL/GenBank/DDBJ databases">
        <title>Genome assembly of Pristionchus species.</title>
        <authorList>
            <person name="Yoshida K."/>
            <person name="Sommer R.J."/>
        </authorList>
    </citation>
    <scope>NUCLEOTIDE SEQUENCE [LARGE SCALE GENOMIC DNA]</scope>
    <source>
        <strain evidence="2">RS5460</strain>
    </source>
</reference>
<dbReference type="EMBL" id="BTRK01000005">
    <property type="protein sequence ID" value="GMR52927.1"/>
    <property type="molecule type" value="Genomic_DNA"/>
</dbReference>
<dbReference type="Proteomes" id="UP001328107">
    <property type="component" value="Unassembled WGS sequence"/>
</dbReference>
<protein>
    <submittedName>
        <fullName evidence="1">Uncharacterized protein</fullName>
    </submittedName>
</protein>
<gene>
    <name evidence="1" type="ORF">PMAYCL1PPCAC_23122</name>
</gene>
<organism evidence="1 2">
    <name type="scientific">Pristionchus mayeri</name>
    <dbReference type="NCBI Taxonomy" id="1317129"/>
    <lineage>
        <taxon>Eukaryota</taxon>
        <taxon>Metazoa</taxon>
        <taxon>Ecdysozoa</taxon>
        <taxon>Nematoda</taxon>
        <taxon>Chromadorea</taxon>
        <taxon>Rhabditida</taxon>
        <taxon>Rhabditina</taxon>
        <taxon>Diplogasteromorpha</taxon>
        <taxon>Diplogasteroidea</taxon>
        <taxon>Neodiplogasteridae</taxon>
        <taxon>Pristionchus</taxon>
    </lineage>
</organism>
<proteinExistence type="predicted"/>
<accession>A0AAN5CZK5</accession>
<evidence type="ECO:0000313" key="2">
    <source>
        <dbReference type="Proteomes" id="UP001328107"/>
    </source>
</evidence>
<dbReference type="AlphaFoldDB" id="A0AAN5CZK5"/>
<sequence>MDRGASDERELHLWHVGVRHCSIQPSRRSSERSHFTECLKDCPLRDICRGCSRVLDACSYRMQHEHFCRDLRERGGEGRGGVVFVDVVAAGDHYEEALHSKFLQLLHNCSHVHSSRLTDRALVVWICSEALIFADLSTGLLFESMPLMPVTSDRFISELTRWTMKKDWSLGAASSTSFFALSLASTAAGPKWQPPKFSSLSLLR</sequence>
<keyword evidence="2" id="KW-1185">Reference proteome</keyword>
<comment type="caution">
    <text evidence="1">The sequence shown here is derived from an EMBL/GenBank/DDBJ whole genome shotgun (WGS) entry which is preliminary data.</text>
</comment>
<name>A0AAN5CZK5_9BILA</name>
<evidence type="ECO:0000313" key="1">
    <source>
        <dbReference type="EMBL" id="GMR52927.1"/>
    </source>
</evidence>